<dbReference type="EMBL" id="CAJFCW020000004">
    <property type="protein sequence ID" value="CAG9111114.1"/>
    <property type="molecule type" value="Genomic_DNA"/>
</dbReference>
<feature type="transmembrane region" description="Helical" evidence="2">
    <location>
        <begin position="729"/>
        <end position="748"/>
    </location>
</feature>
<dbReference type="Proteomes" id="UP000614601">
    <property type="component" value="Unassembled WGS sequence"/>
</dbReference>
<feature type="compositionally biased region" description="Polar residues" evidence="1">
    <location>
        <begin position="377"/>
        <end position="387"/>
    </location>
</feature>
<accession>A0A811KUC3</accession>
<sequence length="749" mass="86329">MEEQRGELIEKLKLLKNRQDNAAKLMNDGQDDLKNIIETKNNVYYTIPSGRSALNNKRDKVFSVEVSDRFKAKKLREKRDEVQSLRDQRHEAENITKKRDKNMPLEDKEHYQCENNGQSANDHFKGSNNAFPQDIQNFEDILNKNNRIEAEPNNNDTHDQYYGQEEDQSLVHREDQGLGYSEDQSLLQDQPKFCDSKALQKCVKLKEDPFTALNARHQEDTSSTIVDDMYRDFALDYTNDEPKYLSDYDIDYGDLIQNLNSSKNRMNQMLSTDKRGDRRYDRTADDKYSKLRNEEYGRRYSTLKHEDYDRNFAESYSKMNNDYSKSDIEAYGRKASYNNMSSKACISSSDAIYNNRSNTERSYSKLKDQAFNHRNQRSYSKPSDESYNILSDDDLKLEYSKPSNDQKSTNILTVSDLKFENYQKKSSCSSSQGISSMSSSSPSVKEQHSPSSGVFTDPEDPPNSDGLDPMVVLSAIENLRPYSKKPPIPPPRGLSRCSSTSSIQFNKPFKPTKIPQMSRSMMSTPEASRPPWRMSSSMFSPSFREGYLDGSHGSCEQLAEVEGLDTPRQMMSNSSTIRCISRIVPMPPAIISPLCTVRMNRARTESPPPMLLDSMISSGYDHMTQSVYAPTEEDRRIVEERWNVKEMDRFKNSFGGRILCPERKLRLFPAKQAKCTDCRHLTIRRRSGRIQKKQVSVRDGCHCEKKAWLMKLWTEKIRPKLPEVKPMDLAFVLGLVSLLAYLIDWLLLA</sequence>
<reference evidence="3" key="1">
    <citation type="submission" date="2020-09" db="EMBL/GenBank/DDBJ databases">
        <authorList>
            <person name="Kikuchi T."/>
        </authorList>
    </citation>
    <scope>NUCLEOTIDE SEQUENCE</scope>
    <source>
        <strain evidence="3">SH1</strain>
    </source>
</reference>
<feature type="compositionally biased region" description="Low complexity" evidence="1">
    <location>
        <begin position="426"/>
        <end position="443"/>
    </location>
</feature>
<keyword evidence="2" id="KW-1133">Transmembrane helix</keyword>
<dbReference type="AlphaFoldDB" id="A0A811KUC3"/>
<evidence type="ECO:0000256" key="1">
    <source>
        <dbReference type="SAM" id="MobiDB-lite"/>
    </source>
</evidence>
<evidence type="ECO:0000313" key="3">
    <source>
        <dbReference type="EMBL" id="CAD5218603.1"/>
    </source>
</evidence>
<keyword evidence="2" id="KW-0472">Membrane</keyword>
<feature type="region of interest" description="Disordered" evidence="1">
    <location>
        <begin position="77"/>
        <end position="105"/>
    </location>
</feature>
<dbReference type="EMBL" id="CAJFDH010000004">
    <property type="protein sequence ID" value="CAD5218603.1"/>
    <property type="molecule type" value="Genomic_DNA"/>
</dbReference>
<feature type="compositionally biased region" description="Polar residues" evidence="1">
    <location>
        <begin position="515"/>
        <end position="526"/>
    </location>
</feature>
<organism evidence="3 4">
    <name type="scientific">Bursaphelenchus okinawaensis</name>
    <dbReference type="NCBI Taxonomy" id="465554"/>
    <lineage>
        <taxon>Eukaryota</taxon>
        <taxon>Metazoa</taxon>
        <taxon>Ecdysozoa</taxon>
        <taxon>Nematoda</taxon>
        <taxon>Chromadorea</taxon>
        <taxon>Rhabditida</taxon>
        <taxon>Tylenchina</taxon>
        <taxon>Tylenchomorpha</taxon>
        <taxon>Aphelenchoidea</taxon>
        <taxon>Aphelenchoididae</taxon>
        <taxon>Bursaphelenchus</taxon>
    </lineage>
</organism>
<feature type="region of interest" description="Disordered" evidence="1">
    <location>
        <begin position="481"/>
        <end position="534"/>
    </location>
</feature>
<name>A0A811KUC3_9BILA</name>
<keyword evidence="2" id="KW-0812">Transmembrane</keyword>
<feature type="region of interest" description="Disordered" evidence="1">
    <location>
        <begin position="363"/>
        <end position="387"/>
    </location>
</feature>
<protein>
    <submittedName>
        <fullName evidence="3">Uncharacterized protein</fullName>
    </submittedName>
</protein>
<feature type="compositionally biased region" description="Polar residues" evidence="1">
    <location>
        <begin position="496"/>
        <end position="505"/>
    </location>
</feature>
<proteinExistence type="predicted"/>
<evidence type="ECO:0000256" key="2">
    <source>
        <dbReference type="SAM" id="Phobius"/>
    </source>
</evidence>
<evidence type="ECO:0000313" key="4">
    <source>
        <dbReference type="Proteomes" id="UP000614601"/>
    </source>
</evidence>
<gene>
    <name evidence="3" type="ORF">BOKJ2_LOCUS7813</name>
</gene>
<keyword evidence="4" id="KW-1185">Reference proteome</keyword>
<feature type="region of interest" description="Disordered" evidence="1">
    <location>
        <begin position="425"/>
        <end position="469"/>
    </location>
</feature>
<comment type="caution">
    <text evidence="3">The sequence shown here is derived from an EMBL/GenBank/DDBJ whole genome shotgun (WGS) entry which is preliminary data.</text>
</comment>
<dbReference type="Proteomes" id="UP000783686">
    <property type="component" value="Unassembled WGS sequence"/>
</dbReference>